<dbReference type="EMBL" id="JBHRXV010000010">
    <property type="protein sequence ID" value="MFC3713092.1"/>
    <property type="molecule type" value="Genomic_DNA"/>
</dbReference>
<feature type="chain" id="PRO_5045416514" evidence="1">
    <location>
        <begin position="21"/>
        <end position="435"/>
    </location>
</feature>
<feature type="domain" description="Amidohydrolase 3" evidence="2">
    <location>
        <begin position="293"/>
        <end position="408"/>
    </location>
</feature>
<dbReference type="SUPFAM" id="SSF51556">
    <property type="entry name" value="Metallo-dependent hydrolases"/>
    <property type="match status" value="1"/>
</dbReference>
<organism evidence="3 4">
    <name type="scientific">Sphingoaurantiacus capsulatus</name>
    <dbReference type="NCBI Taxonomy" id="1771310"/>
    <lineage>
        <taxon>Bacteria</taxon>
        <taxon>Pseudomonadati</taxon>
        <taxon>Pseudomonadota</taxon>
        <taxon>Alphaproteobacteria</taxon>
        <taxon>Sphingomonadales</taxon>
        <taxon>Sphingosinicellaceae</taxon>
        <taxon>Sphingoaurantiacus</taxon>
    </lineage>
</organism>
<dbReference type="SUPFAM" id="SSF51338">
    <property type="entry name" value="Composite domain of metallo-dependent hydrolases"/>
    <property type="match status" value="1"/>
</dbReference>
<protein>
    <submittedName>
        <fullName evidence="3">Amidohydrolase family protein</fullName>
    </submittedName>
</protein>
<evidence type="ECO:0000313" key="4">
    <source>
        <dbReference type="Proteomes" id="UP001595615"/>
    </source>
</evidence>
<sequence>MRLKALLGVAALALAAPAMAQTVAITNAKIATGTGAAAIDGGTVVISGGRIVSVGRGGAPVGAQVVDAQGRWVTPGIIGGFSRLGLLEVDAVDPSNDTVADEDGNPFNASLDVTPGLNPLSVNIPINRIEGVTRAVVAPNAGQSVFAGQGAIITLGDADDIATKPRAFQFIELGEAGADIAGGSRSAAHAIFRNGLREALAYARNPGGYEGGKDRGSIMTALDAAALVPVVQGRMPALIHVERASDILRVIELKREFPNLKPILVGVSEGWMVADKIAAAGVPVIASAMNDLPNRFEMLGATQSNVGRMVKAGVKVALGMIDDEDGRQIRLLPQHAGNLVAVGRLPGGTGVTPEQALMLMTKAPADIFGLTDTGSLEAGKRADVVIWDGDPLELASAPVSVMIDGRQVPLTSRQTKLRDRYMPNRPDTMPVQYRR</sequence>
<feature type="signal peptide" evidence="1">
    <location>
        <begin position="1"/>
        <end position="20"/>
    </location>
</feature>
<evidence type="ECO:0000256" key="1">
    <source>
        <dbReference type="SAM" id="SignalP"/>
    </source>
</evidence>
<dbReference type="Gene3D" id="3.20.20.140">
    <property type="entry name" value="Metal-dependent hydrolases"/>
    <property type="match status" value="1"/>
</dbReference>
<dbReference type="Gene3D" id="2.30.40.10">
    <property type="entry name" value="Urease, subunit C, domain 1"/>
    <property type="match status" value="1"/>
</dbReference>
<evidence type="ECO:0000259" key="2">
    <source>
        <dbReference type="Pfam" id="PF07969"/>
    </source>
</evidence>
<dbReference type="Proteomes" id="UP001595615">
    <property type="component" value="Unassembled WGS sequence"/>
</dbReference>
<dbReference type="PANTHER" id="PTHR43135:SF3">
    <property type="entry name" value="ALPHA-D-RIBOSE 1-METHYLPHOSPHONATE 5-TRIPHOSPHATE DIPHOSPHATASE"/>
    <property type="match status" value="1"/>
</dbReference>
<proteinExistence type="predicted"/>
<reference evidence="4" key="1">
    <citation type="journal article" date="2019" name="Int. J. Syst. Evol. Microbiol.">
        <title>The Global Catalogue of Microorganisms (GCM) 10K type strain sequencing project: providing services to taxonomists for standard genome sequencing and annotation.</title>
        <authorList>
            <consortium name="The Broad Institute Genomics Platform"/>
            <consortium name="The Broad Institute Genome Sequencing Center for Infectious Disease"/>
            <person name="Wu L."/>
            <person name="Ma J."/>
        </authorList>
    </citation>
    <scope>NUCLEOTIDE SEQUENCE [LARGE SCALE GENOMIC DNA]</scope>
    <source>
        <strain evidence="4">KCTC 42644</strain>
    </source>
</reference>
<dbReference type="RefSeq" id="WP_380861253.1">
    <property type="nucleotide sequence ID" value="NZ_JBHRXV010000010.1"/>
</dbReference>
<evidence type="ECO:0000313" key="3">
    <source>
        <dbReference type="EMBL" id="MFC3713092.1"/>
    </source>
</evidence>
<gene>
    <name evidence="3" type="ORF">ACFOMD_10945</name>
</gene>
<name>A0ABV7XCX6_9SPHN</name>
<dbReference type="InterPro" id="IPR051781">
    <property type="entry name" value="Metallo-dep_Hydrolase"/>
</dbReference>
<dbReference type="Pfam" id="PF07969">
    <property type="entry name" value="Amidohydro_3"/>
    <property type="match status" value="1"/>
</dbReference>
<keyword evidence="4" id="KW-1185">Reference proteome</keyword>
<dbReference type="InterPro" id="IPR013108">
    <property type="entry name" value="Amidohydro_3"/>
</dbReference>
<dbReference type="InterPro" id="IPR011059">
    <property type="entry name" value="Metal-dep_hydrolase_composite"/>
</dbReference>
<accession>A0ABV7XCX6</accession>
<comment type="caution">
    <text evidence="3">The sequence shown here is derived from an EMBL/GenBank/DDBJ whole genome shotgun (WGS) entry which is preliminary data.</text>
</comment>
<keyword evidence="1" id="KW-0732">Signal</keyword>
<dbReference type="InterPro" id="IPR032466">
    <property type="entry name" value="Metal_Hydrolase"/>
</dbReference>
<dbReference type="PANTHER" id="PTHR43135">
    <property type="entry name" value="ALPHA-D-RIBOSE 1-METHYLPHOSPHONATE 5-TRIPHOSPHATE DIPHOSPHATASE"/>
    <property type="match status" value="1"/>
</dbReference>